<dbReference type="Proteomes" id="UP000887540">
    <property type="component" value="Unplaced"/>
</dbReference>
<dbReference type="WBParaSite" id="ACRNAN_Path_1280.g5006.t1">
    <property type="protein sequence ID" value="ACRNAN_Path_1280.g5006.t1"/>
    <property type="gene ID" value="ACRNAN_Path_1280.g5006"/>
</dbReference>
<dbReference type="Pfam" id="PF00168">
    <property type="entry name" value="C2"/>
    <property type="match status" value="1"/>
</dbReference>
<sequence length="345" mass="39432">MHAQMLHRRLSLISDTIVKKASISGPPERKFSQHEQDCAMHFLHRRKSSDSTVVFGSIQPDLYRRRGSIINVRSVKEKTRIGRIQLKLSYDFSKSDLMVSLLEVSIKAPVEECQFVFSLDPTQRKESCRIIPGRIFHKECFKFPITYDELMEKTLSVELTSIRNNGSSIMRYGKADLTLSTFRPADEVLIWVDLEFINDVASSGELNLRLQYLSSAHRLSLMIHQATNITRPEGLPNTYVRAVLSRREKILKKRKTSKKSSTCSPVWNEVLTFNADPKSISSCQLEIRVVDCDRFGNKRTLGRVVFGDESSPNSVNKLWRDSIDGRETLPQWVSLIPIAIDASKK</sequence>
<dbReference type="InterPro" id="IPR035892">
    <property type="entry name" value="C2_domain_sf"/>
</dbReference>
<organism evidence="2 3">
    <name type="scientific">Acrobeloides nanus</name>
    <dbReference type="NCBI Taxonomy" id="290746"/>
    <lineage>
        <taxon>Eukaryota</taxon>
        <taxon>Metazoa</taxon>
        <taxon>Ecdysozoa</taxon>
        <taxon>Nematoda</taxon>
        <taxon>Chromadorea</taxon>
        <taxon>Rhabditida</taxon>
        <taxon>Tylenchina</taxon>
        <taxon>Cephalobomorpha</taxon>
        <taxon>Cephaloboidea</taxon>
        <taxon>Cephalobidae</taxon>
        <taxon>Acrobeloides</taxon>
    </lineage>
</organism>
<protein>
    <submittedName>
        <fullName evidence="3">C2 domain-containing protein</fullName>
    </submittedName>
</protein>
<name>A0A914BYN2_9BILA</name>
<dbReference type="GO" id="GO:0005544">
    <property type="term" value="F:calcium-dependent phospholipid binding"/>
    <property type="evidence" value="ECO:0007669"/>
    <property type="project" value="TreeGrafter"/>
</dbReference>
<dbReference type="AlphaFoldDB" id="A0A914BYN2"/>
<dbReference type="PANTHER" id="PTHR10024:SF378">
    <property type="entry name" value="SYNAPTOTAGMIN BETA, ISOFORM D"/>
    <property type="match status" value="1"/>
</dbReference>
<keyword evidence="2" id="KW-1185">Reference proteome</keyword>
<dbReference type="Gene3D" id="2.60.40.150">
    <property type="entry name" value="C2 domain"/>
    <property type="match status" value="1"/>
</dbReference>
<dbReference type="PANTHER" id="PTHR10024">
    <property type="entry name" value="SYNAPTOTAGMIN"/>
    <property type="match status" value="1"/>
</dbReference>
<dbReference type="GO" id="GO:0000149">
    <property type="term" value="F:SNARE binding"/>
    <property type="evidence" value="ECO:0007669"/>
    <property type="project" value="TreeGrafter"/>
</dbReference>
<dbReference type="SUPFAM" id="SSF49562">
    <property type="entry name" value="C2 domain (Calcium/lipid-binding domain, CaLB)"/>
    <property type="match status" value="1"/>
</dbReference>
<dbReference type="GO" id="GO:0030276">
    <property type="term" value="F:clathrin binding"/>
    <property type="evidence" value="ECO:0007669"/>
    <property type="project" value="TreeGrafter"/>
</dbReference>
<dbReference type="GO" id="GO:0070382">
    <property type="term" value="C:exocytic vesicle"/>
    <property type="evidence" value="ECO:0007669"/>
    <property type="project" value="TreeGrafter"/>
</dbReference>
<evidence type="ECO:0000313" key="2">
    <source>
        <dbReference type="Proteomes" id="UP000887540"/>
    </source>
</evidence>
<dbReference type="GO" id="GO:0017156">
    <property type="term" value="P:calcium-ion regulated exocytosis"/>
    <property type="evidence" value="ECO:0007669"/>
    <property type="project" value="TreeGrafter"/>
</dbReference>
<accession>A0A914BYN2</accession>
<dbReference type="GO" id="GO:0001786">
    <property type="term" value="F:phosphatidylserine binding"/>
    <property type="evidence" value="ECO:0007669"/>
    <property type="project" value="TreeGrafter"/>
</dbReference>
<proteinExistence type="predicted"/>
<dbReference type="GO" id="GO:0005886">
    <property type="term" value="C:plasma membrane"/>
    <property type="evidence" value="ECO:0007669"/>
    <property type="project" value="TreeGrafter"/>
</dbReference>
<dbReference type="PROSITE" id="PS50004">
    <property type="entry name" value="C2"/>
    <property type="match status" value="1"/>
</dbReference>
<evidence type="ECO:0000313" key="3">
    <source>
        <dbReference type="WBParaSite" id="ACRNAN_Path_1280.g5006.t1"/>
    </source>
</evidence>
<feature type="domain" description="C2" evidence="1">
    <location>
        <begin position="202"/>
        <end position="333"/>
    </location>
</feature>
<reference evidence="3" key="1">
    <citation type="submission" date="2022-11" db="UniProtKB">
        <authorList>
            <consortium name="WormBaseParasite"/>
        </authorList>
    </citation>
    <scope>IDENTIFICATION</scope>
</reference>
<dbReference type="SMART" id="SM00239">
    <property type="entry name" value="C2"/>
    <property type="match status" value="1"/>
</dbReference>
<evidence type="ECO:0000259" key="1">
    <source>
        <dbReference type="PROSITE" id="PS50004"/>
    </source>
</evidence>
<dbReference type="GO" id="GO:0005509">
    <property type="term" value="F:calcium ion binding"/>
    <property type="evidence" value="ECO:0007669"/>
    <property type="project" value="TreeGrafter"/>
</dbReference>
<dbReference type="InterPro" id="IPR000008">
    <property type="entry name" value="C2_dom"/>
</dbReference>